<keyword evidence="2" id="KW-1185">Reference proteome</keyword>
<evidence type="ECO:0000313" key="1">
    <source>
        <dbReference type="EMBL" id="KAJ3745697.1"/>
    </source>
</evidence>
<accession>A0A9W8P2R1</accession>
<dbReference type="Proteomes" id="UP001142393">
    <property type="component" value="Unassembled WGS sequence"/>
</dbReference>
<protein>
    <submittedName>
        <fullName evidence="1">Uncharacterized protein</fullName>
    </submittedName>
</protein>
<gene>
    <name evidence="1" type="ORF">DFH05DRAFT_1459420</name>
</gene>
<reference evidence="1 2" key="1">
    <citation type="journal article" date="2023" name="Proc. Natl. Acad. Sci. U.S.A.">
        <title>A global phylogenomic analysis of the shiitake genus Lentinula.</title>
        <authorList>
            <person name="Sierra-Patev S."/>
            <person name="Min B."/>
            <person name="Naranjo-Ortiz M."/>
            <person name="Looney B."/>
            <person name="Konkel Z."/>
            <person name="Slot J.C."/>
            <person name="Sakamoto Y."/>
            <person name="Steenwyk J.L."/>
            <person name="Rokas A."/>
            <person name="Carro J."/>
            <person name="Camarero S."/>
            <person name="Ferreira P."/>
            <person name="Molpeceres G."/>
            <person name="Ruiz-Duenas F.J."/>
            <person name="Serrano A."/>
            <person name="Henrissat B."/>
            <person name="Drula E."/>
            <person name="Hughes K.W."/>
            <person name="Mata J.L."/>
            <person name="Ishikawa N.K."/>
            <person name="Vargas-Isla R."/>
            <person name="Ushijima S."/>
            <person name="Smith C.A."/>
            <person name="Donoghue J."/>
            <person name="Ahrendt S."/>
            <person name="Andreopoulos W."/>
            <person name="He G."/>
            <person name="LaButti K."/>
            <person name="Lipzen A."/>
            <person name="Ng V."/>
            <person name="Riley R."/>
            <person name="Sandor L."/>
            <person name="Barry K."/>
            <person name="Martinez A.T."/>
            <person name="Xiao Y."/>
            <person name="Gibbons J.G."/>
            <person name="Terashima K."/>
            <person name="Grigoriev I.V."/>
            <person name="Hibbett D."/>
        </authorList>
    </citation>
    <scope>NUCLEOTIDE SEQUENCE [LARGE SCALE GENOMIC DNA]</scope>
    <source>
        <strain evidence="1 2">TFB7810</strain>
    </source>
</reference>
<comment type="caution">
    <text evidence="1">The sequence shown here is derived from an EMBL/GenBank/DDBJ whole genome shotgun (WGS) entry which is preliminary data.</text>
</comment>
<organism evidence="1 2">
    <name type="scientific">Lentinula detonsa</name>
    <dbReference type="NCBI Taxonomy" id="2804962"/>
    <lineage>
        <taxon>Eukaryota</taxon>
        <taxon>Fungi</taxon>
        <taxon>Dikarya</taxon>
        <taxon>Basidiomycota</taxon>
        <taxon>Agaricomycotina</taxon>
        <taxon>Agaricomycetes</taxon>
        <taxon>Agaricomycetidae</taxon>
        <taxon>Agaricales</taxon>
        <taxon>Marasmiineae</taxon>
        <taxon>Omphalotaceae</taxon>
        <taxon>Lentinula</taxon>
    </lineage>
</organism>
<dbReference type="EMBL" id="JANVFU010000005">
    <property type="protein sequence ID" value="KAJ3745697.1"/>
    <property type="molecule type" value="Genomic_DNA"/>
</dbReference>
<name>A0A9W8P2R1_9AGAR</name>
<proteinExistence type="predicted"/>
<sequence>MDMVPRNTGEEPPQPPKMALLRSEQTGSFGALARNFDINGDAAHNARAANDINNTVNNLNAHPVSTDFNNNYSGATRYNGPHNDYKGSNHYNGAHNDYKGSTNYNGTHSTPLFRPGMIVTAEVLEEQGAAQLRQCVEKFLATWFPGKGLMSDLADTLINAKWDREALAECEWGDIKDVYKGSGWIPLTFVRLRKICKECDM</sequence>
<evidence type="ECO:0000313" key="2">
    <source>
        <dbReference type="Proteomes" id="UP001142393"/>
    </source>
</evidence>
<dbReference type="AlphaFoldDB" id="A0A9W8P2R1"/>